<dbReference type="InterPro" id="IPR036388">
    <property type="entry name" value="WH-like_DNA-bd_sf"/>
</dbReference>
<dbReference type="SMART" id="SM01012">
    <property type="entry name" value="ANTAR"/>
    <property type="match status" value="1"/>
</dbReference>
<gene>
    <name evidence="4" type="ORF">D7Z96_17250</name>
</gene>
<dbReference type="PROSITE" id="PS50921">
    <property type="entry name" value="ANTAR"/>
    <property type="match status" value="1"/>
</dbReference>
<organism evidence="4 5">
    <name type="scientific">Pseudarthrobacter phenanthrenivorans</name>
    <name type="common">Arthrobacter phenanthrenivorans</name>
    <dbReference type="NCBI Taxonomy" id="361575"/>
    <lineage>
        <taxon>Bacteria</taxon>
        <taxon>Bacillati</taxon>
        <taxon>Actinomycetota</taxon>
        <taxon>Actinomycetes</taxon>
        <taxon>Micrococcales</taxon>
        <taxon>Micrococcaceae</taxon>
        <taxon>Pseudarthrobacter</taxon>
    </lineage>
</organism>
<reference evidence="5" key="2">
    <citation type="submission" date="2018-10" db="EMBL/GenBank/DDBJ databases">
        <authorList>
            <person name="Wang Y."/>
            <person name="Wang J."/>
            <person name="Yang X."/>
            <person name="Wang Z."/>
            <person name="Huang Y."/>
        </authorList>
    </citation>
    <scope>NUCLEOTIDE SEQUENCE [LARGE SCALE GENOMIC DNA]</scope>
    <source>
        <strain evidence="5">J015</strain>
    </source>
</reference>
<dbReference type="Proteomes" id="UP000273159">
    <property type="component" value="Unassembled WGS sequence"/>
</dbReference>
<dbReference type="GO" id="GO:0003723">
    <property type="term" value="F:RNA binding"/>
    <property type="evidence" value="ECO:0007669"/>
    <property type="project" value="InterPro"/>
</dbReference>
<evidence type="ECO:0000256" key="1">
    <source>
        <dbReference type="ARBA" id="ARBA00023015"/>
    </source>
</evidence>
<accession>A0A3B0FDE1</accession>
<dbReference type="RefSeq" id="WP_120693308.1">
    <property type="nucleotide sequence ID" value="NZ_RBNH01000019.1"/>
</dbReference>
<dbReference type="PIRSF" id="PIRSF036625">
    <property type="entry name" value="GAF_ANTAR"/>
    <property type="match status" value="1"/>
</dbReference>
<dbReference type="InterPro" id="IPR012074">
    <property type="entry name" value="GAF_ANTAR"/>
</dbReference>
<evidence type="ECO:0000313" key="4">
    <source>
        <dbReference type="EMBL" id="RKO20953.1"/>
    </source>
</evidence>
<dbReference type="SUPFAM" id="SSF55781">
    <property type="entry name" value="GAF domain-like"/>
    <property type="match status" value="1"/>
</dbReference>
<reference evidence="4 5" key="1">
    <citation type="submission" date="2018-10" db="EMBL/GenBank/DDBJ databases">
        <title>Genome-guide identification and characterization of bacteria that degrade polycyclic aromatic hydrocarbons and resist hexavalent chromium simultaneously.</title>
        <authorList>
            <person name="Feng H."/>
        </authorList>
    </citation>
    <scope>NUCLEOTIDE SEQUENCE [LARGE SCALE GENOMIC DNA]</scope>
    <source>
        <strain evidence="4 5">J015</strain>
    </source>
</reference>
<dbReference type="EMBL" id="RBNH01000019">
    <property type="protein sequence ID" value="RKO20953.1"/>
    <property type="molecule type" value="Genomic_DNA"/>
</dbReference>
<sequence length="242" mass="25734">MPQQLPLDELTLALARINGLLLTQEKVDRAVQLLAEGIRDAFPGTSGAGVSLLDEQGRRTSTGATDPVVLAADAAQYELAQGPCLTAWSTERTVVVPDVATDDRWPLWSQAVADLAIRSVISTPLMAGTKCLGALKLYSTQPDAYSAATARPLEKLAVPAATLLDNIQTSEAPKRFSEVLATALQSRDTVTRAQGYVMQLHGVGAEHALHRLVQLSRSRGQSLLTVSAQILDGSRSSSHDKG</sequence>
<evidence type="ECO:0000256" key="2">
    <source>
        <dbReference type="ARBA" id="ARBA00023163"/>
    </source>
</evidence>
<comment type="caution">
    <text evidence="4">The sequence shown here is derived from an EMBL/GenBank/DDBJ whole genome shotgun (WGS) entry which is preliminary data.</text>
</comment>
<keyword evidence="2" id="KW-0804">Transcription</keyword>
<protein>
    <submittedName>
        <fullName evidence="4">ANTAR domain-containing protein</fullName>
    </submittedName>
</protein>
<dbReference type="InterPro" id="IPR029016">
    <property type="entry name" value="GAF-like_dom_sf"/>
</dbReference>
<dbReference type="Pfam" id="PF13185">
    <property type="entry name" value="GAF_2"/>
    <property type="match status" value="1"/>
</dbReference>
<dbReference type="Gene3D" id="3.30.450.40">
    <property type="match status" value="1"/>
</dbReference>
<feature type="domain" description="ANTAR" evidence="3">
    <location>
        <begin position="170"/>
        <end position="231"/>
    </location>
</feature>
<evidence type="ECO:0000259" key="3">
    <source>
        <dbReference type="PROSITE" id="PS50921"/>
    </source>
</evidence>
<dbReference type="Gene3D" id="1.10.10.10">
    <property type="entry name" value="Winged helix-like DNA-binding domain superfamily/Winged helix DNA-binding domain"/>
    <property type="match status" value="1"/>
</dbReference>
<dbReference type="InterPro" id="IPR003018">
    <property type="entry name" value="GAF"/>
</dbReference>
<dbReference type="AlphaFoldDB" id="A0A3B0FDE1"/>
<keyword evidence="1" id="KW-0805">Transcription regulation</keyword>
<dbReference type="InterPro" id="IPR005561">
    <property type="entry name" value="ANTAR"/>
</dbReference>
<dbReference type="Pfam" id="PF03861">
    <property type="entry name" value="ANTAR"/>
    <property type="match status" value="1"/>
</dbReference>
<dbReference type="SMART" id="SM00065">
    <property type="entry name" value="GAF"/>
    <property type="match status" value="1"/>
</dbReference>
<evidence type="ECO:0000313" key="5">
    <source>
        <dbReference type="Proteomes" id="UP000273159"/>
    </source>
</evidence>
<proteinExistence type="predicted"/>
<name>A0A3B0FDE1_PSEPS</name>